<keyword evidence="6" id="KW-0547">Nucleotide-binding</keyword>
<evidence type="ECO:0000259" key="13">
    <source>
        <dbReference type="PROSITE" id="PS50885"/>
    </source>
</evidence>
<evidence type="ECO:0000256" key="9">
    <source>
        <dbReference type="ARBA" id="ARBA00022989"/>
    </source>
</evidence>
<dbReference type="InterPro" id="IPR010559">
    <property type="entry name" value="Sig_transdc_His_kin_internal"/>
</dbReference>
<evidence type="ECO:0000256" key="8">
    <source>
        <dbReference type="ARBA" id="ARBA00022840"/>
    </source>
</evidence>
<evidence type="ECO:0000313" key="15">
    <source>
        <dbReference type="Proteomes" id="UP001589818"/>
    </source>
</evidence>
<dbReference type="PANTHER" id="PTHR34220:SF11">
    <property type="entry name" value="SENSOR PROTEIN KINASE HPTS"/>
    <property type="match status" value="1"/>
</dbReference>
<evidence type="ECO:0000256" key="2">
    <source>
        <dbReference type="ARBA" id="ARBA00022475"/>
    </source>
</evidence>
<keyword evidence="4 14" id="KW-0808">Transferase</keyword>
<keyword evidence="7 14" id="KW-0418">Kinase</keyword>
<proteinExistence type="predicted"/>
<protein>
    <submittedName>
        <fullName evidence="14">Sensor histidine kinase</fullName>
        <ecNumber evidence="14">2.7.13.3</ecNumber>
    </submittedName>
</protein>
<organism evidence="14 15">
    <name type="scientific">Paenibacillus mendelii</name>
    <dbReference type="NCBI Taxonomy" id="206163"/>
    <lineage>
        <taxon>Bacteria</taxon>
        <taxon>Bacillati</taxon>
        <taxon>Bacillota</taxon>
        <taxon>Bacilli</taxon>
        <taxon>Bacillales</taxon>
        <taxon>Paenibacillaceae</taxon>
        <taxon>Paenibacillus</taxon>
    </lineage>
</organism>
<dbReference type="Gene3D" id="3.30.450.20">
    <property type="entry name" value="PAS domain"/>
    <property type="match status" value="1"/>
</dbReference>
<dbReference type="SUPFAM" id="SSF158472">
    <property type="entry name" value="HAMP domain-like"/>
    <property type="match status" value="1"/>
</dbReference>
<dbReference type="PANTHER" id="PTHR34220">
    <property type="entry name" value="SENSOR HISTIDINE KINASE YPDA"/>
    <property type="match status" value="1"/>
</dbReference>
<dbReference type="InterPro" id="IPR050640">
    <property type="entry name" value="Bact_2-comp_sensor_kinase"/>
</dbReference>
<feature type="transmembrane region" description="Helical" evidence="12">
    <location>
        <begin position="275"/>
        <end position="303"/>
    </location>
</feature>
<evidence type="ECO:0000256" key="11">
    <source>
        <dbReference type="ARBA" id="ARBA00023136"/>
    </source>
</evidence>
<dbReference type="SUPFAM" id="SSF55874">
    <property type="entry name" value="ATPase domain of HSP90 chaperone/DNA topoisomerase II/histidine kinase"/>
    <property type="match status" value="1"/>
</dbReference>
<evidence type="ECO:0000256" key="1">
    <source>
        <dbReference type="ARBA" id="ARBA00004651"/>
    </source>
</evidence>
<evidence type="ECO:0000256" key="10">
    <source>
        <dbReference type="ARBA" id="ARBA00023012"/>
    </source>
</evidence>
<dbReference type="EMBL" id="JBHLVF010000011">
    <property type="protein sequence ID" value="MFC0391656.1"/>
    <property type="molecule type" value="Genomic_DNA"/>
</dbReference>
<keyword evidence="8" id="KW-0067">ATP-binding</keyword>
<sequence length="577" mass="66389">MITVVLFFTLVSALGIYWYQMSTRTIQENTLKLGGEIIKQMSSRLDSYFLEIVDLTVPMIARTTSAQYLEHSGKGPYERLLYTKQLNKMFYNVMVGRPDIYGISIVSQEQIAGSSYSNLFAEKRFQRIVDHLGNSGKFEIIGMDQYLDVKLLTMAVKFYSPGTRYWGILIVDLRLNKVSAVSSEVMLGDTGFAWIADPKGRYLYYPDHQKWGERIPSSYINRLEAKTAGGNVEFEDGQKILVNYRWSNVTNLAFFSEVPLSELNRDLVKLRNVTFLIGIIALICSLVVVLSVSFSLTDSILVLQRMMKRVENGNLDARVPTTKKGEIGYLYRSFNSMVDEIKNLIHTVSEFQLKEKESELRHLDSKMQALQYQINPHFLYNTLEIVNSHAIIENKPVISRIINSLARIFRYSVENHTRTVPLSMELAYMRDYLDIQMERFENLRVEIRIDESFVDHVTAVPMTLQPLLENAFKHGYQKHKLEAVYLSVSGELNGDIFYIYIEDRGGGMEPQIMDYYNDLFQGKAHAGIESGCLGLLNVHNRIQLFFRDRFGLRFVRSDNTGTVIRIALPYCDSRESE</sequence>
<comment type="subcellular location">
    <subcellularLocation>
        <location evidence="1">Cell membrane</location>
        <topology evidence="1">Multi-pass membrane protein</topology>
    </subcellularLocation>
</comment>
<evidence type="ECO:0000256" key="6">
    <source>
        <dbReference type="ARBA" id="ARBA00022741"/>
    </source>
</evidence>
<keyword evidence="3" id="KW-0597">Phosphoprotein</keyword>
<keyword evidence="2" id="KW-1003">Cell membrane</keyword>
<evidence type="ECO:0000256" key="5">
    <source>
        <dbReference type="ARBA" id="ARBA00022692"/>
    </source>
</evidence>
<keyword evidence="11 12" id="KW-0472">Membrane</keyword>
<dbReference type="RefSeq" id="WP_204819702.1">
    <property type="nucleotide sequence ID" value="NZ_JANHOF010000006.1"/>
</dbReference>
<evidence type="ECO:0000256" key="4">
    <source>
        <dbReference type="ARBA" id="ARBA00022679"/>
    </source>
</evidence>
<dbReference type="InterPro" id="IPR036890">
    <property type="entry name" value="HATPase_C_sf"/>
</dbReference>
<evidence type="ECO:0000313" key="14">
    <source>
        <dbReference type="EMBL" id="MFC0391656.1"/>
    </source>
</evidence>
<keyword evidence="5 12" id="KW-0812">Transmembrane</keyword>
<dbReference type="PROSITE" id="PS50885">
    <property type="entry name" value="HAMP"/>
    <property type="match status" value="1"/>
</dbReference>
<dbReference type="CDD" id="cd06225">
    <property type="entry name" value="HAMP"/>
    <property type="match status" value="1"/>
</dbReference>
<name>A0ABV6J739_9BACL</name>
<reference evidence="14 15" key="1">
    <citation type="submission" date="2024-09" db="EMBL/GenBank/DDBJ databases">
        <authorList>
            <person name="Sun Q."/>
            <person name="Mori K."/>
        </authorList>
    </citation>
    <scope>NUCLEOTIDE SEQUENCE [LARGE SCALE GENOMIC DNA]</scope>
    <source>
        <strain evidence="14 15">CCM 4839</strain>
    </source>
</reference>
<dbReference type="Pfam" id="PF06580">
    <property type="entry name" value="His_kinase"/>
    <property type="match status" value="1"/>
</dbReference>
<dbReference type="SMART" id="SM00304">
    <property type="entry name" value="HAMP"/>
    <property type="match status" value="1"/>
</dbReference>
<keyword evidence="9 12" id="KW-1133">Transmembrane helix</keyword>
<accession>A0ABV6J739</accession>
<evidence type="ECO:0000256" key="3">
    <source>
        <dbReference type="ARBA" id="ARBA00022553"/>
    </source>
</evidence>
<keyword evidence="15" id="KW-1185">Reference proteome</keyword>
<feature type="domain" description="HAMP" evidence="13">
    <location>
        <begin position="294"/>
        <end position="346"/>
    </location>
</feature>
<gene>
    <name evidence="14" type="ORF">ACFFJ8_09730</name>
</gene>
<dbReference type="Gene3D" id="6.10.340.10">
    <property type="match status" value="1"/>
</dbReference>
<dbReference type="Proteomes" id="UP001589818">
    <property type="component" value="Unassembled WGS sequence"/>
</dbReference>
<dbReference type="EC" id="2.7.13.3" evidence="14"/>
<dbReference type="InterPro" id="IPR003660">
    <property type="entry name" value="HAMP_dom"/>
</dbReference>
<comment type="caution">
    <text evidence="14">The sequence shown here is derived from an EMBL/GenBank/DDBJ whole genome shotgun (WGS) entry which is preliminary data.</text>
</comment>
<dbReference type="Gene3D" id="3.30.565.10">
    <property type="entry name" value="Histidine kinase-like ATPase, C-terminal domain"/>
    <property type="match status" value="1"/>
</dbReference>
<evidence type="ECO:0000256" key="7">
    <source>
        <dbReference type="ARBA" id="ARBA00022777"/>
    </source>
</evidence>
<dbReference type="GO" id="GO:0004673">
    <property type="term" value="F:protein histidine kinase activity"/>
    <property type="evidence" value="ECO:0007669"/>
    <property type="project" value="UniProtKB-EC"/>
</dbReference>
<evidence type="ECO:0000256" key="12">
    <source>
        <dbReference type="SAM" id="Phobius"/>
    </source>
</evidence>
<keyword evidence="10" id="KW-0902">Two-component regulatory system</keyword>
<dbReference type="Pfam" id="PF00672">
    <property type="entry name" value="HAMP"/>
    <property type="match status" value="1"/>
</dbReference>